<keyword evidence="1" id="KW-0812">Transmembrane</keyword>
<evidence type="ECO:0000313" key="2">
    <source>
        <dbReference type="EMBL" id="QHQ33778.1"/>
    </source>
</evidence>
<sequence>MTDAVTPSARLQKMGFELPPYEVPEKEVLTPFVVHGDRILVSAIAPFADPEAPIPRLNQDANVEAEGFDPEDLSESHPMNRAMLGSRMATLRALSVAAHAAGGDIDRIAACVRASLAVRTGPNFERLGLVYMPVQRIMRGLFGTGPAFAVTGVAALPAAAPMLLETEFVLRHE</sequence>
<dbReference type="SUPFAM" id="SSF55298">
    <property type="entry name" value="YjgF-like"/>
    <property type="match status" value="1"/>
</dbReference>
<name>A0A6P1STM4_9RHOB</name>
<evidence type="ECO:0000256" key="1">
    <source>
        <dbReference type="SAM" id="Phobius"/>
    </source>
</evidence>
<keyword evidence="3" id="KW-1185">Reference proteome</keyword>
<organism evidence="2 3">
    <name type="scientific">Algicella marina</name>
    <dbReference type="NCBI Taxonomy" id="2683284"/>
    <lineage>
        <taxon>Bacteria</taxon>
        <taxon>Pseudomonadati</taxon>
        <taxon>Pseudomonadota</taxon>
        <taxon>Alphaproteobacteria</taxon>
        <taxon>Rhodobacterales</taxon>
        <taxon>Paracoccaceae</taxon>
        <taxon>Algicella</taxon>
    </lineage>
</organism>
<dbReference type="InterPro" id="IPR035959">
    <property type="entry name" value="RutC-like_sf"/>
</dbReference>
<feature type="transmembrane region" description="Helical" evidence="1">
    <location>
        <begin position="141"/>
        <end position="164"/>
    </location>
</feature>
<evidence type="ECO:0000313" key="3">
    <source>
        <dbReference type="Proteomes" id="UP000464495"/>
    </source>
</evidence>
<dbReference type="EMBL" id="CP046620">
    <property type="protein sequence ID" value="QHQ33778.1"/>
    <property type="molecule type" value="Genomic_DNA"/>
</dbReference>
<dbReference type="KEGG" id="amaq:GO499_00590"/>
<gene>
    <name evidence="2" type="ORF">GO499_00590</name>
</gene>
<protein>
    <recommendedName>
        <fullName evidence="4">RidA family protein</fullName>
    </recommendedName>
</protein>
<proteinExistence type="predicted"/>
<keyword evidence="1" id="KW-0472">Membrane</keyword>
<dbReference type="AlphaFoldDB" id="A0A6P1STM4"/>
<reference evidence="2 3" key="1">
    <citation type="submission" date="2019-12" db="EMBL/GenBank/DDBJ databases">
        <title>Complete genome sequence of Algicella marina strain 9Alg 56(T) isolated from the red alga Tichocarpus crinitus.</title>
        <authorList>
            <person name="Kim S.-G."/>
            <person name="Nedashkovskaya O.I."/>
        </authorList>
    </citation>
    <scope>NUCLEOTIDE SEQUENCE [LARGE SCALE GENOMIC DNA]</scope>
    <source>
        <strain evidence="2 3">9Alg 56</strain>
    </source>
</reference>
<dbReference type="Gene3D" id="3.30.1330.40">
    <property type="entry name" value="RutC-like"/>
    <property type="match status" value="1"/>
</dbReference>
<dbReference type="Proteomes" id="UP000464495">
    <property type="component" value="Chromosome"/>
</dbReference>
<dbReference type="RefSeq" id="WP_161860353.1">
    <property type="nucleotide sequence ID" value="NZ_CP046620.1"/>
</dbReference>
<evidence type="ECO:0008006" key="4">
    <source>
        <dbReference type="Google" id="ProtNLM"/>
    </source>
</evidence>
<accession>A0A6P1STM4</accession>
<keyword evidence="1" id="KW-1133">Transmembrane helix</keyword>